<name>A0A432LHV5_9BACT</name>
<proteinExistence type="predicted"/>
<evidence type="ECO:0000313" key="3">
    <source>
        <dbReference type="Proteomes" id="UP000278983"/>
    </source>
</evidence>
<comment type="caution">
    <text evidence="2">The sequence shown here is derived from an EMBL/GenBank/DDBJ whole genome shotgun (WGS) entry which is preliminary data.</text>
</comment>
<gene>
    <name evidence="2" type="ORF">EHV08_02630</name>
</gene>
<reference evidence="2 3" key="1">
    <citation type="submission" date="2018-12" db="EMBL/GenBank/DDBJ databases">
        <title>Genome sequencing of Prevotella sp. KCOM 3155 (= JS262).</title>
        <authorList>
            <person name="Kook J.-K."/>
            <person name="Park S.-N."/>
            <person name="Lim Y.K."/>
        </authorList>
    </citation>
    <scope>NUCLEOTIDE SEQUENCE [LARGE SCALE GENOMIC DNA]</scope>
    <source>
        <strain evidence="2 3">KCOM 3155</strain>
    </source>
</reference>
<accession>A0A432LHV5</accession>
<evidence type="ECO:0000313" key="2">
    <source>
        <dbReference type="EMBL" id="RUL58772.1"/>
    </source>
</evidence>
<keyword evidence="1" id="KW-0732">Signal</keyword>
<organism evidence="2 3">
    <name type="scientific">Prevotella koreensis</name>
    <dbReference type="NCBI Taxonomy" id="2490854"/>
    <lineage>
        <taxon>Bacteria</taxon>
        <taxon>Pseudomonadati</taxon>
        <taxon>Bacteroidota</taxon>
        <taxon>Bacteroidia</taxon>
        <taxon>Bacteroidales</taxon>
        <taxon>Prevotellaceae</taxon>
        <taxon>Prevotella</taxon>
    </lineage>
</organism>
<evidence type="ECO:0000256" key="1">
    <source>
        <dbReference type="SAM" id="SignalP"/>
    </source>
</evidence>
<dbReference type="Proteomes" id="UP000278983">
    <property type="component" value="Unassembled WGS sequence"/>
</dbReference>
<dbReference type="AlphaFoldDB" id="A0A432LHV5"/>
<protein>
    <recommendedName>
        <fullName evidence="4">Periplasmic heavy metal sensor</fullName>
    </recommendedName>
</protein>
<sequence>MKRYLIILLLFGASSLVTFAQRHHGKHDFDPAKFKAEMEQFITTEACLTPQEASQFFPLFNEMLRKERALFDQISTLQRVKPATEQGCAEAVRTRDMIEIQIKELQQQYHNRFLKLLPACKVYDALRAQHRFHRQMFKREVCKNRK</sequence>
<feature type="signal peptide" evidence="1">
    <location>
        <begin position="1"/>
        <end position="20"/>
    </location>
</feature>
<dbReference type="EMBL" id="RYYU01000001">
    <property type="protein sequence ID" value="RUL58772.1"/>
    <property type="molecule type" value="Genomic_DNA"/>
</dbReference>
<evidence type="ECO:0008006" key="4">
    <source>
        <dbReference type="Google" id="ProtNLM"/>
    </source>
</evidence>
<feature type="chain" id="PRO_5019274172" description="Periplasmic heavy metal sensor" evidence="1">
    <location>
        <begin position="21"/>
        <end position="146"/>
    </location>
</feature>
<dbReference type="OrthoDB" id="1081813at2"/>
<dbReference type="RefSeq" id="WP_126677868.1">
    <property type="nucleotide sequence ID" value="NZ_CAUTIM010000064.1"/>
</dbReference>
<keyword evidence="3" id="KW-1185">Reference proteome</keyword>